<dbReference type="EC" id="2.7.1.108" evidence="3"/>
<dbReference type="GO" id="GO:0004168">
    <property type="term" value="F:dolichol kinase activity"/>
    <property type="evidence" value="ECO:0007669"/>
    <property type="project" value="UniProtKB-EC"/>
</dbReference>
<comment type="caution">
    <text evidence="12">The sequence shown here is derived from an EMBL/GenBank/DDBJ whole genome shotgun (WGS) entry which is preliminary data.</text>
</comment>
<feature type="compositionally biased region" description="Low complexity" evidence="10">
    <location>
        <begin position="31"/>
        <end position="43"/>
    </location>
</feature>
<keyword evidence="6" id="KW-0418">Kinase</keyword>
<feature type="transmembrane region" description="Helical" evidence="11">
    <location>
        <begin position="568"/>
        <end position="588"/>
    </location>
</feature>
<dbReference type="AlphaFoldDB" id="A0A0F4ZDB4"/>
<dbReference type="GO" id="GO:0005789">
    <property type="term" value="C:endoplasmic reticulum membrane"/>
    <property type="evidence" value="ECO:0007669"/>
    <property type="project" value="UniProtKB-SubCell"/>
</dbReference>
<evidence type="ECO:0000256" key="10">
    <source>
        <dbReference type="SAM" id="MobiDB-lite"/>
    </source>
</evidence>
<keyword evidence="8 11" id="KW-1133">Transmembrane helix</keyword>
<feature type="transmembrane region" description="Helical" evidence="11">
    <location>
        <begin position="667"/>
        <end position="688"/>
    </location>
</feature>
<feature type="compositionally biased region" description="Low complexity" evidence="10">
    <location>
        <begin position="10"/>
        <end position="23"/>
    </location>
</feature>
<comment type="similarity">
    <text evidence="2">Belongs to the polyprenol kinase family.</text>
</comment>
<feature type="transmembrane region" description="Helical" evidence="11">
    <location>
        <begin position="334"/>
        <end position="357"/>
    </location>
</feature>
<accession>A0A0F4ZDB4</accession>
<dbReference type="PANTHER" id="PTHR13205:SF15">
    <property type="entry name" value="DOLICHOL KINASE"/>
    <property type="match status" value="1"/>
</dbReference>
<gene>
    <name evidence="12" type="ORF">TD95_003242</name>
</gene>
<dbReference type="EMBL" id="LAEV01001554">
    <property type="protein sequence ID" value="KKA27863.1"/>
    <property type="molecule type" value="Genomic_DNA"/>
</dbReference>
<keyword evidence="5 11" id="KW-0812">Transmembrane</keyword>
<organism evidence="12 13">
    <name type="scientific">Thielaviopsis punctulata</name>
    <dbReference type="NCBI Taxonomy" id="72032"/>
    <lineage>
        <taxon>Eukaryota</taxon>
        <taxon>Fungi</taxon>
        <taxon>Dikarya</taxon>
        <taxon>Ascomycota</taxon>
        <taxon>Pezizomycotina</taxon>
        <taxon>Sordariomycetes</taxon>
        <taxon>Hypocreomycetidae</taxon>
        <taxon>Microascales</taxon>
        <taxon>Ceratocystidaceae</taxon>
        <taxon>Thielaviopsis</taxon>
    </lineage>
</organism>
<feature type="transmembrane region" description="Helical" evidence="11">
    <location>
        <begin position="291"/>
        <end position="322"/>
    </location>
</feature>
<dbReference type="Proteomes" id="UP000033483">
    <property type="component" value="Unassembled WGS sequence"/>
</dbReference>
<feature type="compositionally biased region" description="Polar residues" evidence="10">
    <location>
        <begin position="396"/>
        <end position="415"/>
    </location>
</feature>
<feature type="transmembrane region" description="Helical" evidence="11">
    <location>
        <begin position="600"/>
        <end position="633"/>
    </location>
</feature>
<feature type="transmembrane region" description="Helical" evidence="11">
    <location>
        <begin position="477"/>
        <end position="497"/>
    </location>
</feature>
<evidence type="ECO:0000313" key="12">
    <source>
        <dbReference type="EMBL" id="KKA27863.1"/>
    </source>
</evidence>
<proteinExistence type="inferred from homology"/>
<evidence type="ECO:0000313" key="13">
    <source>
        <dbReference type="Proteomes" id="UP000033483"/>
    </source>
</evidence>
<name>A0A0F4ZDB4_9PEZI</name>
<evidence type="ECO:0000256" key="5">
    <source>
        <dbReference type="ARBA" id="ARBA00022692"/>
    </source>
</evidence>
<feature type="region of interest" description="Disordered" evidence="10">
    <location>
        <begin position="1"/>
        <end position="44"/>
    </location>
</feature>
<feature type="transmembrane region" description="Helical" evidence="11">
    <location>
        <begin position="169"/>
        <end position="187"/>
    </location>
</feature>
<evidence type="ECO:0000256" key="1">
    <source>
        <dbReference type="ARBA" id="ARBA00004477"/>
    </source>
</evidence>
<feature type="transmembrane region" description="Helical" evidence="11">
    <location>
        <begin position="130"/>
        <end position="149"/>
    </location>
</feature>
<feature type="transmembrane region" description="Helical" evidence="11">
    <location>
        <begin position="700"/>
        <end position="722"/>
    </location>
</feature>
<keyword evidence="7" id="KW-0256">Endoplasmic reticulum</keyword>
<evidence type="ECO:0000256" key="6">
    <source>
        <dbReference type="ARBA" id="ARBA00022777"/>
    </source>
</evidence>
<feature type="transmembrane region" description="Helical" evidence="11">
    <location>
        <begin position="742"/>
        <end position="760"/>
    </location>
</feature>
<evidence type="ECO:0000256" key="8">
    <source>
        <dbReference type="ARBA" id="ARBA00022989"/>
    </source>
</evidence>
<feature type="region of interest" description="Disordered" evidence="10">
    <location>
        <begin position="395"/>
        <end position="452"/>
    </location>
</feature>
<dbReference type="OrthoDB" id="377083at2759"/>
<protein>
    <recommendedName>
        <fullName evidence="3">dolichol kinase</fullName>
        <ecNumber evidence="3">2.7.1.108</ecNumber>
    </recommendedName>
</protein>
<dbReference type="GO" id="GO:0043048">
    <property type="term" value="P:dolichyl monophosphate biosynthetic process"/>
    <property type="evidence" value="ECO:0007669"/>
    <property type="project" value="TreeGrafter"/>
</dbReference>
<keyword evidence="13" id="KW-1185">Reference proteome</keyword>
<evidence type="ECO:0000256" key="11">
    <source>
        <dbReference type="SAM" id="Phobius"/>
    </source>
</evidence>
<dbReference type="InterPro" id="IPR032974">
    <property type="entry name" value="Polypren_kinase"/>
</dbReference>
<evidence type="ECO:0000256" key="3">
    <source>
        <dbReference type="ARBA" id="ARBA00012132"/>
    </source>
</evidence>
<keyword evidence="9 11" id="KW-0472">Membrane</keyword>
<evidence type="ECO:0000256" key="9">
    <source>
        <dbReference type="ARBA" id="ARBA00023136"/>
    </source>
</evidence>
<reference evidence="12 13" key="1">
    <citation type="submission" date="2015-03" db="EMBL/GenBank/DDBJ databases">
        <authorList>
            <person name="Radwan O."/>
            <person name="Al-Naeli F.A."/>
            <person name="Rendon G.A."/>
            <person name="Fields C."/>
        </authorList>
    </citation>
    <scope>NUCLEOTIDE SEQUENCE [LARGE SCALE GENOMIC DNA]</scope>
    <source>
        <strain evidence="12">CR-DP1</strain>
    </source>
</reference>
<evidence type="ECO:0000256" key="7">
    <source>
        <dbReference type="ARBA" id="ARBA00022824"/>
    </source>
</evidence>
<dbReference type="PANTHER" id="PTHR13205">
    <property type="entry name" value="TRANSMEMBRANE PROTEIN 15-RELATED"/>
    <property type="match status" value="1"/>
</dbReference>
<comment type="subcellular location">
    <subcellularLocation>
        <location evidence="1">Endoplasmic reticulum membrane</location>
        <topology evidence="1">Multi-pass membrane protein</topology>
    </subcellularLocation>
</comment>
<keyword evidence="4" id="KW-0808">Transferase</keyword>
<evidence type="ECO:0000256" key="4">
    <source>
        <dbReference type="ARBA" id="ARBA00022679"/>
    </source>
</evidence>
<evidence type="ECO:0000256" key="2">
    <source>
        <dbReference type="ARBA" id="ARBA00010794"/>
    </source>
</evidence>
<sequence length="816" mass="88496">MSGPSSDQQPAGPSGSASASASASDRETTGLSSSSVRLPSRSPHPYLRHNFEVLQQSRASVMDALNASDSGTEADDEHFLRGLPAPKGRLHKGLRGGSGHASGTSTPLVAAETVAEDEEELRRRRRRRVMVRRVAEVVIVTTLAGVVVANKRVKPVAHMWMSELIKAGMVYAALLAAYPLRVLVWTLRNPRATLSSSSLAIPTDFDPAPLLYPCALTILASLLISVEEPRLLVPNIVLALCTLPQDVIPLGYEGMPEFTPSSVHWLVSLAPVMAAGRLTEQHVFLYPLHRALCGVLYSLTMTSLLPAELELLSVALLNVLLFAESPQIKMLRCLLWVGGLCVLLLTGPVILRGIGLARVPKWRFRRLPPRSRSASYLRPLQLLWNPLRLKRELLGPSSSPTKMSASAESDATNSSDESDSLYVPEEGHQSPRWAAAPASREQKREKCGRRRKRTLSTSLKPLVKLTQEQATARKCVYAAYVYAAIAGIILGPVRMAISRDALDGNEAVGWALGYLLGDLDGFRWQVVSHGLERWILLPQRVMAGDACCGAGWVQHVRMSWLGAANARLLIGAYWLLILVVGLLVVFRLRALYEVDTRRKVFHFMMVGMLMPATFVDPGFCAMALSFALAVFLLLDLLRASQLPPLSKPIAAFLAPYVDGRDFRGPVVISHIFLLIGCAIPLWLTLASLRRSDSAGWEMEVRDVSMVAGVVCVGLGDAAASLIGRRYGHWKWYWGGGKSVEGSVAFAMAVCGGLMAASGWMRVGRWPVDEPVEFGRAAGHALGCGTLASLTEAGLTGGNDNVIVPVVLWICVKSVGV</sequence>
<feature type="region of interest" description="Disordered" evidence="10">
    <location>
        <begin position="67"/>
        <end position="87"/>
    </location>
</feature>